<dbReference type="EMBL" id="JBHSAX010000007">
    <property type="protein sequence ID" value="MFC3961941.1"/>
    <property type="molecule type" value="Genomic_DNA"/>
</dbReference>
<sequence length="256" mass="26109">MSDPTDKDEIPAEGGDSAAAEPKSAAAAEVKPMTGAESAAEKSAAAETSRAVASPTAGAAAGSDATRAKSSTAEAEGESSATAKSASGRKITRPVIALAATAALLIAAIATSITLFVQNNNLDALEDARAEAQEAACTYAPVLAEYDAENLDAYFQGVLDGATGDWKQQFADTSKELRDVLAKGEVISEADDVQCAIKSADETSAEAIVVIGQTITSLGTQGKPAPGQLSMVMRLQKIDGRWLVNNVNSPLAPNQP</sequence>
<evidence type="ECO:0000256" key="2">
    <source>
        <dbReference type="ARBA" id="ARBA00023136"/>
    </source>
</evidence>
<evidence type="ECO:0000313" key="5">
    <source>
        <dbReference type="EMBL" id="MFC3961941.1"/>
    </source>
</evidence>
<evidence type="ECO:0000256" key="3">
    <source>
        <dbReference type="SAM" id="MobiDB-lite"/>
    </source>
</evidence>
<dbReference type="Proteomes" id="UP001595696">
    <property type="component" value="Unassembled WGS sequence"/>
</dbReference>
<evidence type="ECO:0000313" key="6">
    <source>
        <dbReference type="Proteomes" id="UP001595696"/>
    </source>
</evidence>
<feature type="region of interest" description="Disordered" evidence="3">
    <location>
        <begin position="1"/>
        <end position="86"/>
    </location>
</feature>
<feature type="compositionally biased region" description="Low complexity" evidence="3">
    <location>
        <begin position="17"/>
        <end position="86"/>
    </location>
</feature>
<dbReference type="PANTHER" id="PTHR37042">
    <property type="entry name" value="OUTER MEMBRANE PROTEIN RV1973"/>
    <property type="match status" value="1"/>
</dbReference>
<reference evidence="6" key="1">
    <citation type="journal article" date="2019" name="Int. J. Syst. Evol. Microbiol.">
        <title>The Global Catalogue of Microorganisms (GCM) 10K type strain sequencing project: providing services to taxonomists for standard genome sequencing and annotation.</title>
        <authorList>
            <consortium name="The Broad Institute Genomics Platform"/>
            <consortium name="The Broad Institute Genome Sequencing Center for Infectious Disease"/>
            <person name="Wu L."/>
            <person name="Ma J."/>
        </authorList>
    </citation>
    <scope>NUCLEOTIDE SEQUENCE [LARGE SCALE GENOMIC DNA]</scope>
    <source>
        <strain evidence="6">CGMCC 4.7330</strain>
    </source>
</reference>
<proteinExistence type="predicted"/>
<comment type="subcellular location">
    <subcellularLocation>
        <location evidence="1">Membrane</location>
    </subcellularLocation>
</comment>
<dbReference type="PANTHER" id="PTHR37042:SF4">
    <property type="entry name" value="OUTER MEMBRANE PROTEIN RV1973"/>
    <property type="match status" value="1"/>
</dbReference>
<protein>
    <recommendedName>
        <fullName evidence="7">Mce-associated membrane protein</fullName>
    </recommendedName>
</protein>
<feature type="transmembrane region" description="Helical" evidence="4">
    <location>
        <begin position="95"/>
        <end position="117"/>
    </location>
</feature>
<evidence type="ECO:0000256" key="4">
    <source>
        <dbReference type="SAM" id="Phobius"/>
    </source>
</evidence>
<gene>
    <name evidence="5" type="ORF">ACFO0B_08070</name>
</gene>
<keyword evidence="4" id="KW-0812">Transmembrane</keyword>
<evidence type="ECO:0000256" key="1">
    <source>
        <dbReference type="ARBA" id="ARBA00004370"/>
    </source>
</evidence>
<feature type="compositionally biased region" description="Basic and acidic residues" evidence="3">
    <location>
        <begin position="1"/>
        <end position="10"/>
    </location>
</feature>
<evidence type="ECO:0008006" key="7">
    <source>
        <dbReference type="Google" id="ProtNLM"/>
    </source>
</evidence>
<dbReference type="RefSeq" id="WP_378611698.1">
    <property type="nucleotide sequence ID" value="NZ_JBHSAX010000007.1"/>
</dbReference>
<accession>A0ABV8DQM7</accession>
<keyword evidence="4" id="KW-1133">Transmembrane helix</keyword>
<organism evidence="5 6">
    <name type="scientific">Nocardia jiangsuensis</name>
    <dbReference type="NCBI Taxonomy" id="1691563"/>
    <lineage>
        <taxon>Bacteria</taxon>
        <taxon>Bacillati</taxon>
        <taxon>Actinomycetota</taxon>
        <taxon>Actinomycetes</taxon>
        <taxon>Mycobacteriales</taxon>
        <taxon>Nocardiaceae</taxon>
        <taxon>Nocardia</taxon>
    </lineage>
</organism>
<name>A0ABV8DQM7_9NOCA</name>
<comment type="caution">
    <text evidence="5">The sequence shown here is derived from an EMBL/GenBank/DDBJ whole genome shotgun (WGS) entry which is preliminary data.</text>
</comment>
<keyword evidence="6" id="KW-1185">Reference proteome</keyword>
<keyword evidence="2 4" id="KW-0472">Membrane</keyword>